<dbReference type="RefSeq" id="WP_203991168.1">
    <property type="nucleotide sequence ID" value="NZ_BOOU01000073.1"/>
</dbReference>
<dbReference type="InterPro" id="IPR041916">
    <property type="entry name" value="Anti_sigma_zinc_sf"/>
</dbReference>
<accession>A0A919R710</accession>
<dbReference type="Pfam" id="PF13490">
    <property type="entry name" value="zf-HC2"/>
    <property type="match status" value="1"/>
</dbReference>
<sequence length="325" mass="33844">MTGDTHYDLETLGDLAEGLLDAGTAARVREHLAVCDPCGESLADLAAVREVLAAMPVPAMPMGVALRVDKALAAESEARQARGGLQLAEAPDWDRMMAGAPWEVPATPVEPAVPQLPAAPAPEPVPRLGVVAGDGSITPARSRRPGRRRRWLAPLAAGVAAAGAIGVGGVTVNLLSATGTGAAPATVAQGQHPADVPGAAQRPPGGTERASAGRRYVIGKSGYNYSAAALKGPLNTYLGATPGSGNDASADPAVTRCVSQISARVGRRLNLQRSPNPIGVDRAQYRGKDATMMAFWKDRLHNAVWVYVVDDRCQNVRQPVVSRWQ</sequence>
<keyword evidence="2" id="KW-0804">Transcription</keyword>
<reference evidence="6" key="1">
    <citation type="submission" date="2021-01" db="EMBL/GenBank/DDBJ databases">
        <title>Whole genome shotgun sequence of Sphaerisporangium rufum NBRC 109079.</title>
        <authorList>
            <person name="Komaki H."/>
            <person name="Tamura T."/>
        </authorList>
    </citation>
    <scope>NUCLEOTIDE SEQUENCE</scope>
    <source>
        <strain evidence="6">NBRC 109079</strain>
    </source>
</reference>
<evidence type="ECO:0000256" key="4">
    <source>
        <dbReference type="SAM" id="Phobius"/>
    </source>
</evidence>
<organism evidence="6 7">
    <name type="scientific">Sphaerisporangium rufum</name>
    <dbReference type="NCBI Taxonomy" id="1381558"/>
    <lineage>
        <taxon>Bacteria</taxon>
        <taxon>Bacillati</taxon>
        <taxon>Actinomycetota</taxon>
        <taxon>Actinomycetes</taxon>
        <taxon>Streptosporangiales</taxon>
        <taxon>Streptosporangiaceae</taxon>
        <taxon>Sphaerisporangium</taxon>
    </lineage>
</organism>
<gene>
    <name evidence="6" type="ORF">Sru01_54150</name>
</gene>
<evidence type="ECO:0000313" key="7">
    <source>
        <dbReference type="Proteomes" id="UP000655287"/>
    </source>
</evidence>
<keyword evidence="1" id="KW-0805">Transcription regulation</keyword>
<evidence type="ECO:0000256" key="3">
    <source>
        <dbReference type="SAM" id="MobiDB-lite"/>
    </source>
</evidence>
<keyword evidence="4" id="KW-0812">Transmembrane</keyword>
<keyword evidence="7" id="KW-1185">Reference proteome</keyword>
<dbReference type="InterPro" id="IPR027383">
    <property type="entry name" value="Znf_put"/>
</dbReference>
<protein>
    <recommendedName>
        <fullName evidence="5">Putative zinc-finger domain-containing protein</fullName>
    </recommendedName>
</protein>
<dbReference type="Gene3D" id="1.10.10.1320">
    <property type="entry name" value="Anti-sigma factor, zinc-finger domain"/>
    <property type="match status" value="1"/>
</dbReference>
<dbReference type="AlphaFoldDB" id="A0A919R710"/>
<keyword evidence="4" id="KW-1133">Transmembrane helix</keyword>
<evidence type="ECO:0000256" key="1">
    <source>
        <dbReference type="ARBA" id="ARBA00023015"/>
    </source>
</evidence>
<feature type="region of interest" description="Disordered" evidence="3">
    <location>
        <begin position="185"/>
        <end position="211"/>
    </location>
</feature>
<dbReference type="EMBL" id="BOOU01000073">
    <property type="protein sequence ID" value="GII80433.1"/>
    <property type="molecule type" value="Genomic_DNA"/>
</dbReference>
<evidence type="ECO:0000256" key="2">
    <source>
        <dbReference type="ARBA" id="ARBA00023163"/>
    </source>
</evidence>
<proteinExistence type="predicted"/>
<feature type="domain" description="Putative zinc-finger" evidence="5">
    <location>
        <begin position="11"/>
        <end position="38"/>
    </location>
</feature>
<evidence type="ECO:0000259" key="5">
    <source>
        <dbReference type="Pfam" id="PF13490"/>
    </source>
</evidence>
<name>A0A919R710_9ACTN</name>
<feature type="transmembrane region" description="Helical" evidence="4">
    <location>
        <begin position="151"/>
        <end position="175"/>
    </location>
</feature>
<dbReference type="Proteomes" id="UP000655287">
    <property type="component" value="Unassembled WGS sequence"/>
</dbReference>
<evidence type="ECO:0000313" key="6">
    <source>
        <dbReference type="EMBL" id="GII80433.1"/>
    </source>
</evidence>
<feature type="region of interest" description="Disordered" evidence="3">
    <location>
        <begin position="111"/>
        <end position="146"/>
    </location>
</feature>
<comment type="caution">
    <text evidence="6">The sequence shown here is derived from an EMBL/GenBank/DDBJ whole genome shotgun (WGS) entry which is preliminary data.</text>
</comment>
<keyword evidence="4" id="KW-0472">Membrane</keyword>